<comment type="similarity">
    <text evidence="2 15 16">Belongs to the glutamine synthetase family.</text>
</comment>
<dbReference type="SUPFAM" id="SSF54368">
    <property type="entry name" value="Glutamine synthetase, N-terminal domain"/>
    <property type="match status" value="1"/>
</dbReference>
<dbReference type="GO" id="GO:0005524">
    <property type="term" value="F:ATP binding"/>
    <property type="evidence" value="ECO:0007669"/>
    <property type="project" value="UniProtKB-KW"/>
</dbReference>
<dbReference type="eggNOG" id="COG0174">
    <property type="taxonomic scope" value="Bacteria"/>
</dbReference>
<dbReference type="EC" id="6.3.1.2" evidence="4 17"/>
<gene>
    <name evidence="20" type="ordered locus">Slip_1569</name>
</gene>
<evidence type="ECO:0000256" key="3">
    <source>
        <dbReference type="ARBA" id="ARBA00011354"/>
    </source>
</evidence>
<feature type="binding site" evidence="11">
    <location>
        <position position="329"/>
    </location>
    <ligand>
        <name>L-glutamate</name>
        <dbReference type="ChEBI" id="CHEBI:29985"/>
    </ligand>
</feature>
<comment type="cofactor">
    <cofactor evidence="13">
        <name>Mg(2+)</name>
        <dbReference type="ChEBI" id="CHEBI:18420"/>
    </cofactor>
    <text evidence="13">Binds 2 Mg(2+) ions per subunit.</text>
</comment>
<dbReference type="KEGG" id="slp:Slip_1569"/>
<evidence type="ECO:0000256" key="2">
    <source>
        <dbReference type="ARBA" id="ARBA00009897"/>
    </source>
</evidence>
<evidence type="ECO:0000256" key="17">
    <source>
        <dbReference type="RuleBase" id="RU004356"/>
    </source>
</evidence>
<evidence type="ECO:0000256" key="7">
    <source>
        <dbReference type="ARBA" id="ARBA00022598"/>
    </source>
</evidence>
<dbReference type="Pfam" id="PF00120">
    <property type="entry name" value="Gln-synt_C"/>
    <property type="match status" value="1"/>
</dbReference>
<comment type="subcellular location">
    <subcellularLocation>
        <location evidence="1">Cytoplasm</location>
    </subcellularLocation>
</comment>
<dbReference type="PANTHER" id="PTHR43407">
    <property type="entry name" value="GLUTAMINE SYNTHETASE"/>
    <property type="match status" value="1"/>
</dbReference>
<evidence type="ECO:0000313" key="20">
    <source>
        <dbReference type="EMBL" id="ADI02331.1"/>
    </source>
</evidence>
<dbReference type="SUPFAM" id="SSF55931">
    <property type="entry name" value="Glutamine synthetase/guanido kinase"/>
    <property type="match status" value="1"/>
</dbReference>
<feature type="binding site" evidence="12">
    <location>
        <position position="361"/>
    </location>
    <ligand>
        <name>ATP</name>
        <dbReference type="ChEBI" id="CHEBI:30616"/>
    </ligand>
</feature>
<dbReference type="Pfam" id="PF03951">
    <property type="entry name" value="Gln-synt_N"/>
    <property type="match status" value="1"/>
</dbReference>
<dbReference type="InterPro" id="IPR004809">
    <property type="entry name" value="Gln_synth_I"/>
</dbReference>
<evidence type="ECO:0000256" key="4">
    <source>
        <dbReference type="ARBA" id="ARBA00012937"/>
    </source>
</evidence>
<keyword evidence="13" id="KW-0460">Magnesium</keyword>
<name>D7CNP6_SYNLT</name>
<dbReference type="Proteomes" id="UP000000378">
    <property type="component" value="Chromosome"/>
</dbReference>
<feature type="binding site" evidence="11">
    <location>
        <position position="347"/>
    </location>
    <ligand>
        <name>L-glutamate</name>
        <dbReference type="ChEBI" id="CHEBI:29985"/>
    </ligand>
</feature>
<dbReference type="PROSITE" id="PS51987">
    <property type="entry name" value="GS_CATALYTIC"/>
    <property type="match status" value="1"/>
</dbReference>
<dbReference type="SMART" id="SM01230">
    <property type="entry name" value="Gln-synt_C"/>
    <property type="match status" value="1"/>
</dbReference>
<evidence type="ECO:0000256" key="9">
    <source>
        <dbReference type="ARBA" id="ARBA00022840"/>
    </source>
</evidence>
<evidence type="ECO:0000256" key="15">
    <source>
        <dbReference type="PROSITE-ProRule" id="PRU01330"/>
    </source>
</evidence>
<evidence type="ECO:0000256" key="5">
    <source>
        <dbReference type="ARBA" id="ARBA00021364"/>
    </source>
</evidence>
<feature type="binding site" evidence="13">
    <location>
        <position position="227"/>
    </location>
    <ligand>
        <name>Mg(2+)</name>
        <dbReference type="ChEBI" id="CHEBI:18420"/>
        <label>2</label>
    </ligand>
</feature>
<dbReference type="PANTHER" id="PTHR43407:SF1">
    <property type="entry name" value="LENGSIN"/>
    <property type="match status" value="1"/>
</dbReference>
<comment type="catalytic activity">
    <reaction evidence="10 17">
        <text>L-glutamate + NH4(+) + ATP = L-glutamine + ADP + phosphate + H(+)</text>
        <dbReference type="Rhea" id="RHEA:16169"/>
        <dbReference type="ChEBI" id="CHEBI:15378"/>
        <dbReference type="ChEBI" id="CHEBI:28938"/>
        <dbReference type="ChEBI" id="CHEBI:29985"/>
        <dbReference type="ChEBI" id="CHEBI:30616"/>
        <dbReference type="ChEBI" id="CHEBI:43474"/>
        <dbReference type="ChEBI" id="CHEBI:58359"/>
        <dbReference type="ChEBI" id="CHEBI:456216"/>
        <dbReference type="EC" id="6.3.1.2"/>
    </reaction>
</comment>
<evidence type="ECO:0000256" key="11">
    <source>
        <dbReference type="PIRSR" id="PIRSR604809-1"/>
    </source>
</evidence>
<feature type="binding site" evidence="12">
    <location>
        <position position="347"/>
    </location>
    <ligand>
        <name>ATP</name>
        <dbReference type="ChEBI" id="CHEBI:30616"/>
    </ligand>
</feature>
<dbReference type="InterPro" id="IPR014746">
    <property type="entry name" value="Gln_synth/guanido_kin_cat_dom"/>
</dbReference>
<dbReference type="PROSITE" id="PS51986">
    <property type="entry name" value="GS_BETA_GRASP"/>
    <property type="match status" value="1"/>
</dbReference>
<accession>D7CNP6</accession>
<dbReference type="FunFam" id="3.30.590.10:FF:000001">
    <property type="entry name" value="Glutamine synthetase"/>
    <property type="match status" value="1"/>
</dbReference>
<dbReference type="InterPro" id="IPR036651">
    <property type="entry name" value="Gln_synt_N_sf"/>
</dbReference>
<feature type="binding site" evidence="13">
    <location>
        <position position="139"/>
    </location>
    <ligand>
        <name>Mg(2+)</name>
        <dbReference type="ChEBI" id="CHEBI:18420"/>
        <label>1</label>
    </ligand>
</feature>
<feature type="binding site" evidence="13">
    <location>
        <position position="137"/>
    </location>
    <ligand>
        <name>Mg(2+)</name>
        <dbReference type="ChEBI" id="CHEBI:18420"/>
        <label>1</label>
    </ligand>
</feature>
<evidence type="ECO:0000256" key="1">
    <source>
        <dbReference type="ARBA" id="ARBA00004496"/>
    </source>
</evidence>
<keyword evidence="6" id="KW-0963">Cytoplasm</keyword>
<proteinExistence type="inferred from homology"/>
<dbReference type="NCBIfam" id="TIGR00653">
    <property type="entry name" value="GlnA"/>
    <property type="match status" value="1"/>
</dbReference>
<feature type="binding site" evidence="12">
    <location>
        <position position="214"/>
    </location>
    <ligand>
        <name>ATP</name>
        <dbReference type="ChEBI" id="CHEBI:30616"/>
    </ligand>
</feature>
<dbReference type="GO" id="GO:0006542">
    <property type="term" value="P:glutamine biosynthetic process"/>
    <property type="evidence" value="ECO:0007669"/>
    <property type="project" value="InterPro"/>
</dbReference>
<feature type="binding site" evidence="13">
    <location>
        <position position="276"/>
    </location>
    <ligand>
        <name>Mg(2+)</name>
        <dbReference type="ChEBI" id="CHEBI:18420"/>
        <label>1</label>
    </ligand>
</feature>
<dbReference type="Gene3D" id="3.10.20.70">
    <property type="entry name" value="Glutamine synthetase, N-terminal domain"/>
    <property type="match status" value="1"/>
</dbReference>
<protein>
    <recommendedName>
        <fullName evidence="5 17">Glutamine synthetase</fullName>
        <ecNumber evidence="4 17">6.3.1.2</ecNumber>
    </recommendedName>
</protein>
<dbReference type="OrthoDB" id="9807095at2"/>
<keyword evidence="21" id="KW-1185">Reference proteome</keyword>
<feature type="binding site" evidence="11">
    <location>
        <position position="368"/>
    </location>
    <ligand>
        <name>L-glutamate</name>
        <dbReference type="ChEBI" id="CHEBI:29985"/>
    </ligand>
</feature>
<evidence type="ECO:0000256" key="14">
    <source>
        <dbReference type="PIRSR" id="PIRSR604809-50"/>
    </source>
</evidence>
<keyword evidence="8 12" id="KW-0547">Nucleotide-binding</keyword>
<sequence>MTPEEISALIKDKGITFIDLKFNDLPGLWQHFSMPSSELTGVDNVAEGGLFREGVGFDGSSIRGFQQIQESDMILIPDPDTAVIDPVCKAFTLSMICDIYDPITRQPYSRDPRYVAKKAEAYLKSTGIADTSYWGPEMEFFIFDDVRFDQSVNFGYYYLDSIEGEWNTGRQENPNLGYKARYKEGYFPVPPHDSHQDLRSEMVKVLMGVGIGVEVHHHEVASGGQAEIDMRFDSLVRMADKCMMYKYVVKNVARRHNKVVTFMPKPLFQDNGSGMHTHQSLWKDGVNLFYDPKGYGLLSQLAKYYIGGLLKHAPALMAFCAPTTNSYKRLVPGFEAPVNLVYSMRNRSAAIRIPVYTDNPKSKRIEFRPPDPSCNPYLAFAAMLMAGLDGIENEIDPGDPVDKNIYELDEQEAAKIRTVPGSLEEALNALEEDHDFLLKGNVFTTDLLEVWIKYKREKEVEPIKLRPHPYEFQLYFDL</sequence>
<evidence type="ECO:0000259" key="18">
    <source>
        <dbReference type="PROSITE" id="PS51986"/>
    </source>
</evidence>
<evidence type="ECO:0000313" key="21">
    <source>
        <dbReference type="Proteomes" id="UP000000378"/>
    </source>
</evidence>
<evidence type="ECO:0000256" key="10">
    <source>
        <dbReference type="ARBA" id="ARBA00049436"/>
    </source>
</evidence>
<dbReference type="STRING" id="643648.Slip_1569"/>
<evidence type="ECO:0000256" key="16">
    <source>
        <dbReference type="RuleBase" id="RU000384"/>
    </source>
</evidence>
<dbReference type="GO" id="GO:0019740">
    <property type="term" value="P:nitrogen utilization"/>
    <property type="evidence" value="ECO:0007669"/>
    <property type="project" value="TreeGrafter"/>
</dbReference>
<dbReference type="HOGENOM" id="CLU_017290_1_2_9"/>
<keyword evidence="14" id="KW-0597">Phosphoprotein</keyword>
<feature type="binding site" evidence="11">
    <location>
        <begin position="271"/>
        <end position="272"/>
    </location>
    <ligand>
        <name>L-glutamate</name>
        <dbReference type="ChEBI" id="CHEBI:29985"/>
    </ligand>
</feature>
<comment type="subunit">
    <text evidence="3">Oligomer of 12 subunits arranged in the form of two hexagons.</text>
</comment>
<feature type="binding site" evidence="13">
    <location>
        <position position="366"/>
    </location>
    <ligand>
        <name>Mg(2+)</name>
        <dbReference type="ChEBI" id="CHEBI:18420"/>
        <label>1</label>
    </ligand>
</feature>
<dbReference type="GO" id="GO:0004356">
    <property type="term" value="F:glutamine synthetase activity"/>
    <property type="evidence" value="ECO:0007669"/>
    <property type="project" value="UniProtKB-EC"/>
</dbReference>
<dbReference type="RefSeq" id="WP_013175733.1">
    <property type="nucleotide sequence ID" value="NC_014220.1"/>
</dbReference>
<evidence type="ECO:0000256" key="8">
    <source>
        <dbReference type="ARBA" id="ARBA00022741"/>
    </source>
</evidence>
<dbReference type="PROSITE" id="PS00180">
    <property type="entry name" value="GLNA_1"/>
    <property type="match status" value="1"/>
</dbReference>
<feature type="binding site" evidence="13">
    <location>
        <position position="219"/>
    </location>
    <ligand>
        <name>Mg(2+)</name>
        <dbReference type="ChEBI" id="CHEBI:18420"/>
        <label>2</label>
    </ligand>
</feature>
<feature type="modified residue" description="O-AMP-tyrosine" evidence="14">
    <location>
        <position position="406"/>
    </location>
</feature>
<dbReference type="EMBL" id="CP002048">
    <property type="protein sequence ID" value="ADI02331.1"/>
    <property type="molecule type" value="Genomic_DNA"/>
</dbReference>
<dbReference type="GO" id="GO:0016020">
    <property type="term" value="C:membrane"/>
    <property type="evidence" value="ECO:0007669"/>
    <property type="project" value="TreeGrafter"/>
</dbReference>
<keyword evidence="7 17" id="KW-0436">Ligase</keyword>
<keyword evidence="9 12" id="KW-0067">ATP-binding</keyword>
<dbReference type="InterPro" id="IPR027303">
    <property type="entry name" value="Gln_synth_gly_rich_site"/>
</dbReference>
<evidence type="ECO:0000256" key="13">
    <source>
        <dbReference type="PIRSR" id="PIRSR604809-3"/>
    </source>
</evidence>
<reference evidence="21" key="1">
    <citation type="journal article" date="2010" name="Stand. Genomic Sci.">
        <title>Complete genome sequence of Syntrophothermus lipocalidus type strain (TGB-C1T).</title>
        <authorList>
            <consortium name="US DOE Joint Genome Institute (JGI-PGF)"/>
            <person name="Djao O."/>
            <person name="Zhang X."/>
            <person name="Lucas S."/>
            <person name="Lapidus A."/>
            <person name="Glavina Del Rio T."/>
            <person name="Nolan M."/>
            <person name="Tice H."/>
            <person name="Cheng J."/>
            <person name="Han C."/>
            <person name="Tapia R."/>
            <person name="Goodwin L."/>
            <person name="Pitluck S."/>
            <person name="Liolios K."/>
            <person name="Ivanova N."/>
            <person name="Mavromatis K."/>
            <person name="Mikhailova N."/>
            <person name="Ovchinnikova G."/>
            <person name="Pati A."/>
            <person name="Brambilla E."/>
            <person name="Chen A."/>
            <person name="Palaniappan K."/>
            <person name="Land M."/>
            <person name="Hauser L."/>
            <person name="Chang Y."/>
            <person name="Jeffries C."/>
            <person name="Rohde M."/>
            <person name="Sikorski J."/>
            <person name="Spring S."/>
            <person name="Goker M."/>
            <person name="Detter J."/>
            <person name="Woyke T."/>
            <person name="Bristow J."/>
            <person name="Eisen J."/>
            <person name="Markowitz V."/>
            <person name="Hugenholtz P."/>
            <person name="Kyrpides N."/>
            <person name="Klenk H."/>
        </authorList>
    </citation>
    <scope>NUCLEOTIDE SEQUENCE [LARGE SCALE GENOMIC DNA]</scope>
    <source>
        <strain evidence="21">DSM 12680 / TGB-C1</strain>
    </source>
</reference>
<dbReference type="PROSITE" id="PS00181">
    <property type="entry name" value="GLNA_ATP"/>
    <property type="match status" value="1"/>
</dbReference>
<dbReference type="GO" id="GO:0005737">
    <property type="term" value="C:cytoplasm"/>
    <property type="evidence" value="ECO:0007669"/>
    <property type="project" value="UniProtKB-SubCell"/>
</dbReference>
<dbReference type="InterPro" id="IPR027302">
    <property type="entry name" value="Gln_synth_N_conserv_site"/>
</dbReference>
<evidence type="ECO:0000256" key="6">
    <source>
        <dbReference type="ARBA" id="ARBA00022490"/>
    </source>
</evidence>
<dbReference type="InterPro" id="IPR008147">
    <property type="entry name" value="Gln_synt_N"/>
</dbReference>
<feature type="domain" description="GS beta-grasp" evidence="18">
    <location>
        <begin position="13"/>
        <end position="104"/>
    </location>
</feature>
<evidence type="ECO:0000259" key="19">
    <source>
        <dbReference type="PROSITE" id="PS51987"/>
    </source>
</evidence>
<keyword evidence="13" id="KW-0479">Metal-binding</keyword>
<dbReference type="Gene3D" id="3.30.590.10">
    <property type="entry name" value="Glutamine synthetase/guanido kinase, catalytic domain"/>
    <property type="match status" value="1"/>
</dbReference>
<feature type="binding site" evidence="11">
    <location>
        <position position="335"/>
    </location>
    <ligand>
        <name>L-glutamate</name>
        <dbReference type="ChEBI" id="CHEBI:29985"/>
    </ligand>
</feature>
<organism evidence="20 21">
    <name type="scientific">Syntrophothermus lipocalidus (strain DSM 12680 / TGB-C1)</name>
    <dbReference type="NCBI Taxonomy" id="643648"/>
    <lineage>
        <taxon>Bacteria</taxon>
        <taxon>Bacillati</taxon>
        <taxon>Bacillota</taxon>
        <taxon>Clostridia</taxon>
        <taxon>Eubacteriales</taxon>
        <taxon>Syntrophomonadaceae</taxon>
        <taxon>Syntrophothermus</taxon>
    </lineage>
</organism>
<dbReference type="AlphaFoldDB" id="D7CNP6"/>
<reference evidence="20 21" key="2">
    <citation type="journal article" date="2010" name="Stand. Genomic Sci.">
        <title>Complete genome sequence of Syntrophothermus lipocalidus type strain (TGB-C1).</title>
        <authorList>
            <person name="Djao O.D."/>
            <person name="Zhang X."/>
            <person name="Lucas S."/>
            <person name="Lapidus A."/>
            <person name="Del Rio T.G."/>
            <person name="Nolan M."/>
            <person name="Tice H."/>
            <person name="Cheng J.F."/>
            <person name="Han C."/>
            <person name="Tapia R."/>
            <person name="Goodwin L."/>
            <person name="Pitluck S."/>
            <person name="Liolios K."/>
            <person name="Ivanova N."/>
            <person name="Mavromatis K."/>
            <person name="Mikhailova N."/>
            <person name="Ovchinnikova G."/>
            <person name="Pati A."/>
            <person name="Brambilla E."/>
            <person name="Chen A."/>
            <person name="Palaniappan K."/>
            <person name="Land M."/>
            <person name="Hauser L."/>
            <person name="Chang Y.J."/>
            <person name="Jeffries C.D."/>
            <person name="Rohde M."/>
            <person name="Sikorski J."/>
            <person name="Spring S."/>
            <person name="Goker M."/>
            <person name="Detter J.C."/>
            <person name="Woyke T."/>
            <person name="Bristow J."/>
            <person name="Eisen J.A."/>
            <person name="Markowitz V."/>
            <person name="Hugenholtz P."/>
            <person name="Kyrpides N.C."/>
            <person name="Klenk H.P."/>
        </authorList>
    </citation>
    <scope>NUCLEOTIDE SEQUENCE [LARGE SCALE GENOMIC DNA]</scope>
    <source>
        <strain evidence="21">DSM 12680 / TGB-C1</strain>
    </source>
</reference>
<feature type="binding site" evidence="12">
    <location>
        <begin position="278"/>
        <end position="280"/>
    </location>
    <ligand>
        <name>ATP</name>
        <dbReference type="ChEBI" id="CHEBI:30616"/>
    </ligand>
</feature>
<feature type="domain" description="GS catalytic" evidence="19">
    <location>
        <begin position="112"/>
        <end position="478"/>
    </location>
</feature>
<evidence type="ECO:0000256" key="12">
    <source>
        <dbReference type="PIRSR" id="PIRSR604809-2"/>
    </source>
</evidence>
<dbReference type="InterPro" id="IPR008146">
    <property type="entry name" value="Gln_synth_cat_dom"/>
</dbReference>
<dbReference type="GO" id="GO:0046872">
    <property type="term" value="F:metal ion binding"/>
    <property type="evidence" value="ECO:0007669"/>
    <property type="project" value="UniProtKB-KW"/>
</dbReference>